<dbReference type="AlphaFoldDB" id="G4TWC8"/>
<evidence type="ECO:0000256" key="9">
    <source>
        <dbReference type="ARBA" id="ARBA00023277"/>
    </source>
</evidence>
<organism evidence="18 19">
    <name type="scientific">Serendipita indica (strain DSM 11827)</name>
    <name type="common">Root endophyte fungus</name>
    <name type="synonym">Piriformospora indica</name>
    <dbReference type="NCBI Taxonomy" id="1109443"/>
    <lineage>
        <taxon>Eukaryota</taxon>
        <taxon>Fungi</taxon>
        <taxon>Dikarya</taxon>
        <taxon>Basidiomycota</taxon>
        <taxon>Agaricomycotina</taxon>
        <taxon>Agaricomycetes</taxon>
        <taxon>Sebacinales</taxon>
        <taxon>Serendipitaceae</taxon>
        <taxon>Serendipita</taxon>
    </lineage>
</organism>
<dbReference type="PROSITE" id="PS51677">
    <property type="entry name" value="NODB"/>
    <property type="match status" value="1"/>
</dbReference>
<dbReference type="InterPro" id="IPR050248">
    <property type="entry name" value="Polysacc_deacetylase_ArnD"/>
</dbReference>
<evidence type="ECO:0000256" key="11">
    <source>
        <dbReference type="ARBA" id="ARBA00023288"/>
    </source>
</evidence>
<keyword evidence="13" id="KW-0624">Polysaccharide degradation</keyword>
<name>G4TWC8_SERID</name>
<dbReference type="SUPFAM" id="SSF88713">
    <property type="entry name" value="Glycoside hydrolase/deacetylase"/>
    <property type="match status" value="1"/>
</dbReference>
<keyword evidence="5" id="KW-0479">Metal-binding</keyword>
<keyword evidence="6" id="KW-0378">Hydrolase</keyword>
<dbReference type="eggNOG" id="ENOG502QRIP">
    <property type="taxonomic scope" value="Eukaryota"/>
</dbReference>
<dbReference type="Gene3D" id="3.20.20.370">
    <property type="entry name" value="Glycoside hydrolase/deacetylase"/>
    <property type="match status" value="1"/>
</dbReference>
<evidence type="ECO:0000256" key="16">
    <source>
        <dbReference type="SAM" id="MobiDB-lite"/>
    </source>
</evidence>
<dbReference type="OMA" id="DPWAEPR"/>
<sequence length="429" mass="46501">MIENVIPGALQTFAPGTASPIDGAPTLPSLATFDPKVYPPLDTIPPTDTDQVKEWVDAIDWSTIPQIPPTNSKACDDPKNQQALAEAGPNGRCWWSCGQCLRDVDITTCANQMDYGHGYDDGPVFYTNKILSYLNHKGYKATFYVVGSRVISYPQIVQYQYMTGHELSVHTWSHAAIYGKPELNLGLTSLTNEQIVAELGWTRKAIKDITGVSPTTFRPPYGDIDDRVRAIGLAMGMMPIVWTSQPNPNGGEAIQWDSGDWKVHGNQTDAPSNQANFNKILDMSSNLDHGVVVLQHDQYVEEVDLSIGFTLPYLEAHSPKFNIKPVMQCQNRPLADAFEETNTNKDNPALTSDEPVQNRRTNLGYPASHPAASVSVTLSLSTASNTGTATHTRSATQTPPNGGNSGAASRTVGSASLAAVVGWATLMLL</sequence>
<dbReference type="GO" id="GO:0000272">
    <property type="term" value="P:polysaccharide catabolic process"/>
    <property type="evidence" value="ECO:0007669"/>
    <property type="project" value="UniProtKB-KW"/>
</dbReference>
<evidence type="ECO:0000256" key="10">
    <source>
        <dbReference type="ARBA" id="ARBA00023285"/>
    </source>
</evidence>
<dbReference type="GO" id="GO:0098552">
    <property type="term" value="C:side of membrane"/>
    <property type="evidence" value="ECO:0007669"/>
    <property type="project" value="UniProtKB-KW"/>
</dbReference>
<comment type="subcellular location">
    <subcellularLocation>
        <location evidence="2">Cell membrane</location>
        <topology evidence="2">Lipid-anchor</topology>
        <topology evidence="2">GPI-anchor</topology>
    </subcellularLocation>
</comment>
<dbReference type="GO" id="GO:0071555">
    <property type="term" value="P:cell wall organization"/>
    <property type="evidence" value="ECO:0007669"/>
    <property type="project" value="UniProtKB-KW"/>
</dbReference>
<dbReference type="Pfam" id="PF01522">
    <property type="entry name" value="Polysacc_deac_1"/>
    <property type="match status" value="1"/>
</dbReference>
<evidence type="ECO:0000256" key="7">
    <source>
        <dbReference type="ARBA" id="ARBA00023024"/>
    </source>
</evidence>
<dbReference type="GO" id="GO:0004099">
    <property type="term" value="F:chitin deacetylase activity"/>
    <property type="evidence" value="ECO:0007669"/>
    <property type="project" value="UniProtKB-EC"/>
</dbReference>
<dbReference type="PANTHER" id="PTHR10587">
    <property type="entry name" value="GLYCOSYL TRANSFERASE-RELATED"/>
    <property type="match status" value="1"/>
</dbReference>
<keyword evidence="8" id="KW-0472">Membrane</keyword>
<keyword evidence="12" id="KW-0961">Cell wall biogenesis/degradation</keyword>
<feature type="compositionally biased region" description="Polar residues" evidence="16">
    <location>
        <begin position="341"/>
        <end position="361"/>
    </location>
</feature>
<accession>G4TWC8</accession>
<feature type="domain" description="NodB homology" evidence="17">
    <location>
        <begin position="113"/>
        <end position="324"/>
    </location>
</feature>
<keyword evidence="9" id="KW-0119">Carbohydrate metabolism</keyword>
<feature type="compositionally biased region" description="Polar residues" evidence="16">
    <location>
        <begin position="385"/>
        <end position="410"/>
    </location>
</feature>
<feature type="region of interest" description="Disordered" evidence="16">
    <location>
        <begin position="341"/>
        <end position="368"/>
    </location>
</feature>
<dbReference type="InterPro" id="IPR002509">
    <property type="entry name" value="NODB_dom"/>
</dbReference>
<evidence type="ECO:0000256" key="6">
    <source>
        <dbReference type="ARBA" id="ARBA00022801"/>
    </source>
</evidence>
<keyword evidence="4" id="KW-0336">GPI-anchor</keyword>
<keyword evidence="10" id="KW-0170">Cobalt</keyword>
<dbReference type="GO" id="GO:0005886">
    <property type="term" value="C:plasma membrane"/>
    <property type="evidence" value="ECO:0007669"/>
    <property type="project" value="UniProtKB-SubCell"/>
</dbReference>
<reference evidence="18 19" key="1">
    <citation type="journal article" date="2011" name="PLoS Pathog.">
        <title>Endophytic Life Strategies Decoded by Genome and Transcriptome Analyses of the Mutualistic Root Symbiont Piriformospora indica.</title>
        <authorList>
            <person name="Zuccaro A."/>
            <person name="Lahrmann U."/>
            <person name="Guldener U."/>
            <person name="Langen G."/>
            <person name="Pfiffi S."/>
            <person name="Biedenkopf D."/>
            <person name="Wong P."/>
            <person name="Samans B."/>
            <person name="Grimm C."/>
            <person name="Basiewicz M."/>
            <person name="Murat C."/>
            <person name="Martin F."/>
            <person name="Kogel K.H."/>
        </authorList>
    </citation>
    <scope>NUCLEOTIDE SEQUENCE [LARGE SCALE GENOMIC DNA]</scope>
    <source>
        <strain evidence="18 19">DSM 11827</strain>
    </source>
</reference>
<evidence type="ECO:0000256" key="8">
    <source>
        <dbReference type="ARBA" id="ARBA00023136"/>
    </source>
</evidence>
<evidence type="ECO:0000313" key="19">
    <source>
        <dbReference type="Proteomes" id="UP000007148"/>
    </source>
</evidence>
<dbReference type="OrthoDB" id="407355at2759"/>
<evidence type="ECO:0000313" key="18">
    <source>
        <dbReference type="EMBL" id="CCA75621.1"/>
    </source>
</evidence>
<dbReference type="PANTHER" id="PTHR10587:SF133">
    <property type="entry name" value="CHITIN DEACETYLASE 1-RELATED"/>
    <property type="match status" value="1"/>
</dbReference>
<dbReference type="EMBL" id="CAFZ01000485">
    <property type="protein sequence ID" value="CCA75621.1"/>
    <property type="molecule type" value="Genomic_DNA"/>
</dbReference>
<dbReference type="HOGENOM" id="CLU_030200_2_0_1"/>
<dbReference type="STRING" id="1109443.G4TWC8"/>
<evidence type="ECO:0000256" key="1">
    <source>
        <dbReference type="ARBA" id="ARBA00001941"/>
    </source>
</evidence>
<dbReference type="EC" id="3.5.1.41" evidence="14"/>
<evidence type="ECO:0000256" key="3">
    <source>
        <dbReference type="ARBA" id="ARBA00022475"/>
    </source>
</evidence>
<dbReference type="InParanoid" id="G4TWC8"/>
<evidence type="ECO:0000256" key="13">
    <source>
        <dbReference type="ARBA" id="ARBA00023326"/>
    </source>
</evidence>
<keyword evidence="7" id="KW-0146">Chitin degradation</keyword>
<comment type="caution">
    <text evidence="18">The sequence shown here is derived from an EMBL/GenBank/DDBJ whole genome shotgun (WGS) entry which is preliminary data.</text>
</comment>
<evidence type="ECO:0000256" key="12">
    <source>
        <dbReference type="ARBA" id="ARBA00023316"/>
    </source>
</evidence>
<proteinExistence type="predicted"/>
<protein>
    <recommendedName>
        <fullName evidence="14">chitin deacetylase</fullName>
        <ecNumber evidence="14">3.5.1.41</ecNumber>
    </recommendedName>
</protein>
<dbReference type="GO" id="GO:0046872">
    <property type="term" value="F:metal ion binding"/>
    <property type="evidence" value="ECO:0007669"/>
    <property type="project" value="UniProtKB-KW"/>
</dbReference>
<evidence type="ECO:0000256" key="4">
    <source>
        <dbReference type="ARBA" id="ARBA00022622"/>
    </source>
</evidence>
<keyword evidence="19" id="KW-1185">Reference proteome</keyword>
<comment type="cofactor">
    <cofactor evidence="1">
        <name>Co(2+)</name>
        <dbReference type="ChEBI" id="CHEBI:48828"/>
    </cofactor>
</comment>
<evidence type="ECO:0000256" key="14">
    <source>
        <dbReference type="ARBA" id="ARBA00024056"/>
    </source>
</evidence>
<dbReference type="GO" id="GO:0006032">
    <property type="term" value="P:chitin catabolic process"/>
    <property type="evidence" value="ECO:0007669"/>
    <property type="project" value="UniProtKB-KW"/>
</dbReference>
<evidence type="ECO:0000259" key="17">
    <source>
        <dbReference type="PROSITE" id="PS51677"/>
    </source>
</evidence>
<dbReference type="Proteomes" id="UP000007148">
    <property type="component" value="Unassembled WGS sequence"/>
</dbReference>
<comment type="catalytic activity">
    <reaction evidence="15">
        <text>[(1-&gt;4)-N-acetyl-beta-D-glucosaminyl](n) + n H2O = chitosan + n acetate</text>
        <dbReference type="Rhea" id="RHEA:10464"/>
        <dbReference type="Rhea" id="RHEA-COMP:9593"/>
        <dbReference type="Rhea" id="RHEA-COMP:9597"/>
        <dbReference type="ChEBI" id="CHEBI:15377"/>
        <dbReference type="ChEBI" id="CHEBI:17029"/>
        <dbReference type="ChEBI" id="CHEBI:30089"/>
        <dbReference type="ChEBI" id="CHEBI:57704"/>
        <dbReference type="EC" id="3.5.1.41"/>
    </reaction>
    <physiologicalReaction direction="left-to-right" evidence="15">
        <dbReference type="Rhea" id="RHEA:10465"/>
    </physiologicalReaction>
</comment>
<evidence type="ECO:0000256" key="5">
    <source>
        <dbReference type="ARBA" id="ARBA00022723"/>
    </source>
</evidence>
<keyword evidence="4" id="KW-0325">Glycoprotein</keyword>
<evidence type="ECO:0000256" key="15">
    <source>
        <dbReference type="ARBA" id="ARBA00048494"/>
    </source>
</evidence>
<dbReference type="InterPro" id="IPR011330">
    <property type="entry name" value="Glyco_hydro/deAcase_b/a-brl"/>
</dbReference>
<keyword evidence="11" id="KW-0449">Lipoprotein</keyword>
<keyword evidence="3" id="KW-1003">Cell membrane</keyword>
<dbReference type="GO" id="GO:0009272">
    <property type="term" value="P:fungal-type cell wall biogenesis"/>
    <property type="evidence" value="ECO:0007669"/>
    <property type="project" value="UniProtKB-ARBA"/>
</dbReference>
<feature type="region of interest" description="Disordered" evidence="16">
    <location>
        <begin position="383"/>
        <end position="410"/>
    </location>
</feature>
<gene>
    <name evidence="18" type="ORF">PIIN_09612</name>
</gene>
<evidence type="ECO:0000256" key="2">
    <source>
        <dbReference type="ARBA" id="ARBA00004609"/>
    </source>
</evidence>